<organism evidence="24 25">
    <name type="scientific">Strongylocentrotus purpuratus</name>
    <name type="common">Purple sea urchin</name>
    <dbReference type="NCBI Taxonomy" id="7668"/>
    <lineage>
        <taxon>Eukaryota</taxon>
        <taxon>Metazoa</taxon>
        <taxon>Echinodermata</taxon>
        <taxon>Eleutherozoa</taxon>
        <taxon>Echinozoa</taxon>
        <taxon>Echinoidea</taxon>
        <taxon>Euechinoidea</taxon>
        <taxon>Echinacea</taxon>
        <taxon>Camarodonta</taxon>
        <taxon>Echinidea</taxon>
        <taxon>Strongylocentrotidae</taxon>
        <taxon>Strongylocentrotus</taxon>
    </lineage>
</organism>
<dbReference type="InterPro" id="IPR024571">
    <property type="entry name" value="ERAP1-like_C_dom"/>
</dbReference>
<dbReference type="KEGG" id="spu:584441"/>
<dbReference type="InterPro" id="IPR050344">
    <property type="entry name" value="Peptidase_M1_aminopeptidases"/>
</dbReference>
<evidence type="ECO:0000259" key="21">
    <source>
        <dbReference type="Pfam" id="PF01433"/>
    </source>
</evidence>
<dbReference type="InterPro" id="IPR045357">
    <property type="entry name" value="Aminopeptidase_N-like_N"/>
</dbReference>
<dbReference type="InParanoid" id="A0A7M7PHP0"/>
<evidence type="ECO:0000256" key="14">
    <source>
        <dbReference type="ARBA" id="ARBA00023157"/>
    </source>
</evidence>
<dbReference type="PANTHER" id="PTHR11533">
    <property type="entry name" value="PROTEASE M1 ZINC METALLOPROTEASE"/>
    <property type="match status" value="1"/>
</dbReference>
<evidence type="ECO:0000256" key="17">
    <source>
        <dbReference type="PIRSR" id="PIRSR634016-3"/>
    </source>
</evidence>
<keyword evidence="25" id="KW-1185">Reference proteome</keyword>
<evidence type="ECO:0000256" key="19">
    <source>
        <dbReference type="RuleBase" id="RU364040"/>
    </source>
</evidence>
<feature type="binding site" evidence="17">
    <location>
        <position position="421"/>
    </location>
    <ligand>
        <name>Zn(2+)</name>
        <dbReference type="ChEBI" id="CHEBI:29105"/>
        <note>catalytic</note>
    </ligand>
</feature>
<evidence type="ECO:0000256" key="7">
    <source>
        <dbReference type="ARBA" id="ARBA00022723"/>
    </source>
</evidence>
<evidence type="ECO:0000256" key="6">
    <source>
        <dbReference type="ARBA" id="ARBA00022692"/>
    </source>
</evidence>
<dbReference type="GO" id="GO:0005615">
    <property type="term" value="C:extracellular space"/>
    <property type="evidence" value="ECO:0000318"/>
    <property type="project" value="GO_Central"/>
</dbReference>
<comment type="cofactor">
    <cofactor evidence="17 19">
        <name>Zn(2+)</name>
        <dbReference type="ChEBI" id="CHEBI:29105"/>
    </cofactor>
    <text evidence="17 19">Binds 1 zinc ion per subunit.</text>
</comment>
<dbReference type="Gene3D" id="2.60.40.1910">
    <property type="match status" value="1"/>
</dbReference>
<evidence type="ECO:0000256" key="1">
    <source>
        <dbReference type="ARBA" id="ARBA00004236"/>
    </source>
</evidence>
<dbReference type="Pfam" id="PF11838">
    <property type="entry name" value="ERAP1_C"/>
    <property type="match status" value="1"/>
</dbReference>
<dbReference type="FunFam" id="2.60.40.1730:FF:000012">
    <property type="entry name" value="Aminopeptidase N"/>
    <property type="match status" value="1"/>
</dbReference>
<dbReference type="RefSeq" id="XP_030851258.1">
    <property type="nucleotide sequence ID" value="XM_030995398.1"/>
</dbReference>
<evidence type="ECO:0000256" key="10">
    <source>
        <dbReference type="ARBA" id="ARBA00022968"/>
    </source>
</evidence>
<keyword evidence="6 19" id="KW-0812">Transmembrane</keyword>
<feature type="domain" description="Aminopeptidase N-like N-terminal" evidence="23">
    <location>
        <begin position="101"/>
        <end position="291"/>
    </location>
</feature>
<evidence type="ECO:0000256" key="15">
    <source>
        <dbReference type="ARBA" id="ARBA00023180"/>
    </source>
</evidence>
<dbReference type="InterPro" id="IPR042097">
    <property type="entry name" value="Aminopeptidase_N-like_N_sf"/>
</dbReference>
<evidence type="ECO:0000256" key="4">
    <source>
        <dbReference type="ARBA" id="ARBA00022475"/>
    </source>
</evidence>
<evidence type="ECO:0000256" key="18">
    <source>
        <dbReference type="PIRSR" id="PIRSR634016-4"/>
    </source>
</evidence>
<evidence type="ECO:0000256" key="9">
    <source>
        <dbReference type="ARBA" id="ARBA00022833"/>
    </source>
</evidence>
<keyword evidence="4" id="KW-1003">Cell membrane</keyword>
<dbReference type="Gene3D" id="1.25.50.20">
    <property type="match status" value="1"/>
</dbReference>
<dbReference type="Gene3D" id="2.60.40.1730">
    <property type="entry name" value="tricorn interacting facor f3 domain"/>
    <property type="match status" value="1"/>
</dbReference>
<feature type="binding site" evidence="17">
    <location>
        <position position="402"/>
    </location>
    <ligand>
        <name>Zn(2+)</name>
        <dbReference type="ChEBI" id="CHEBI:29105"/>
        <note>catalytic</note>
    </ligand>
</feature>
<keyword evidence="5 19" id="KW-0645">Protease</keyword>
<reference evidence="25" key="1">
    <citation type="submission" date="2015-02" db="EMBL/GenBank/DDBJ databases">
        <title>Genome sequencing for Strongylocentrotus purpuratus.</title>
        <authorList>
            <person name="Murali S."/>
            <person name="Liu Y."/>
            <person name="Vee V."/>
            <person name="English A."/>
            <person name="Wang M."/>
            <person name="Skinner E."/>
            <person name="Han Y."/>
            <person name="Muzny D.M."/>
            <person name="Worley K.C."/>
            <person name="Gibbs R.A."/>
        </authorList>
    </citation>
    <scope>NUCLEOTIDE SEQUENCE</scope>
</reference>
<dbReference type="PANTHER" id="PTHR11533:SF294">
    <property type="entry name" value="THYROTROPIN-RELEASING HORMONE-DEGRADING ECTOENZYME"/>
    <property type="match status" value="1"/>
</dbReference>
<evidence type="ECO:0000256" key="5">
    <source>
        <dbReference type="ARBA" id="ARBA00022670"/>
    </source>
</evidence>
<evidence type="ECO:0000256" key="8">
    <source>
        <dbReference type="ARBA" id="ARBA00022801"/>
    </source>
</evidence>
<keyword evidence="8 19" id="KW-0378">Hydrolase</keyword>
<protein>
    <recommendedName>
        <fullName evidence="19">Aminopeptidase</fullName>
        <ecNumber evidence="19">3.4.11.-</ecNumber>
    </recommendedName>
</protein>
<reference evidence="24" key="2">
    <citation type="submission" date="2021-01" db="UniProtKB">
        <authorList>
            <consortium name="EnsemblMetazoa"/>
        </authorList>
    </citation>
    <scope>IDENTIFICATION</scope>
</reference>
<feature type="transmembrane region" description="Helical" evidence="19">
    <location>
        <begin position="21"/>
        <end position="43"/>
    </location>
</feature>
<dbReference type="InterPro" id="IPR027268">
    <property type="entry name" value="Peptidase_M4/M1_CTD_sf"/>
</dbReference>
<proteinExistence type="inferred from homology"/>
<keyword evidence="15" id="KW-0325">Glycoprotein</keyword>
<feature type="region of interest" description="Disordered" evidence="20">
    <location>
        <begin position="52"/>
        <end position="91"/>
    </location>
</feature>
<keyword evidence="12 19" id="KW-0482">Metalloprotease</keyword>
<keyword evidence="7 17" id="KW-0479">Metal-binding</keyword>
<dbReference type="InterPro" id="IPR001930">
    <property type="entry name" value="Peptidase_M1"/>
</dbReference>
<dbReference type="Pfam" id="PF17900">
    <property type="entry name" value="Peptidase_M1_N"/>
    <property type="match status" value="1"/>
</dbReference>
<keyword evidence="11 19" id="KW-1133">Transmembrane helix</keyword>
<dbReference type="GO" id="GO:0008270">
    <property type="term" value="F:zinc ion binding"/>
    <property type="evidence" value="ECO:0007669"/>
    <property type="project" value="UniProtKB-UniRule"/>
</dbReference>
<dbReference type="GO" id="GO:0043171">
    <property type="term" value="P:peptide catabolic process"/>
    <property type="evidence" value="ECO:0000318"/>
    <property type="project" value="GO_Central"/>
</dbReference>
<dbReference type="EnsemblMetazoa" id="XM_030995398">
    <property type="protein sequence ID" value="XP_030851258"/>
    <property type="gene ID" value="LOC584441"/>
</dbReference>
<name>A0A7M7PHP0_STRPU</name>
<keyword evidence="14" id="KW-1015">Disulfide bond</keyword>
<evidence type="ECO:0000256" key="13">
    <source>
        <dbReference type="ARBA" id="ARBA00023136"/>
    </source>
</evidence>
<evidence type="ECO:0000259" key="23">
    <source>
        <dbReference type="Pfam" id="PF17900"/>
    </source>
</evidence>
<dbReference type="SUPFAM" id="SSF55486">
    <property type="entry name" value="Metalloproteases ('zincins'), catalytic domain"/>
    <property type="match status" value="1"/>
</dbReference>
<keyword evidence="9 17" id="KW-0862">Zinc</keyword>
<dbReference type="GO" id="GO:0070006">
    <property type="term" value="F:metalloaminopeptidase activity"/>
    <property type="evidence" value="ECO:0000318"/>
    <property type="project" value="GO_Central"/>
</dbReference>
<evidence type="ECO:0000256" key="3">
    <source>
        <dbReference type="ARBA" id="ARBA00010136"/>
    </source>
</evidence>
<dbReference type="InterPro" id="IPR014782">
    <property type="entry name" value="Peptidase_M1_dom"/>
</dbReference>
<dbReference type="OrthoDB" id="510539at2759"/>
<evidence type="ECO:0000313" key="24">
    <source>
        <dbReference type="EnsemblMetazoa" id="XP_030851258"/>
    </source>
</evidence>
<evidence type="ECO:0000256" key="16">
    <source>
        <dbReference type="PIRSR" id="PIRSR634016-1"/>
    </source>
</evidence>
<dbReference type="AlphaFoldDB" id="A0A7M7PHP0"/>
<dbReference type="GO" id="GO:0006508">
    <property type="term" value="P:proteolysis"/>
    <property type="evidence" value="ECO:0000318"/>
    <property type="project" value="GO_Central"/>
</dbReference>
<dbReference type="Proteomes" id="UP000007110">
    <property type="component" value="Unassembled WGS sequence"/>
</dbReference>
<dbReference type="CDD" id="cd09601">
    <property type="entry name" value="M1_APN-Q_like"/>
    <property type="match status" value="1"/>
</dbReference>
<feature type="domain" description="Peptidase M1 membrane alanine aminopeptidase" evidence="21">
    <location>
        <begin position="326"/>
        <end position="549"/>
    </location>
</feature>
<evidence type="ECO:0000259" key="22">
    <source>
        <dbReference type="Pfam" id="PF11838"/>
    </source>
</evidence>
<dbReference type="FunFam" id="2.60.40.1910:FF:000009">
    <property type="entry name" value="Aminopeptidase"/>
    <property type="match status" value="1"/>
</dbReference>
<dbReference type="FunFam" id="1.25.50.20:FF:000001">
    <property type="entry name" value="Aminopeptidase"/>
    <property type="match status" value="1"/>
</dbReference>
<dbReference type="Gene3D" id="1.10.390.10">
    <property type="entry name" value="Neutral Protease Domain 2"/>
    <property type="match status" value="1"/>
</dbReference>
<feature type="domain" description="ERAP1-like C-terminal" evidence="22">
    <location>
        <begin position="636"/>
        <end position="956"/>
    </location>
</feature>
<evidence type="ECO:0000256" key="20">
    <source>
        <dbReference type="SAM" id="MobiDB-lite"/>
    </source>
</evidence>
<comment type="subcellular location">
    <subcellularLocation>
        <location evidence="1">Cell membrane</location>
    </subcellularLocation>
    <subcellularLocation>
        <location evidence="2">Membrane</location>
        <topology evidence="2">Single-pass type II membrane protein</topology>
    </subcellularLocation>
</comment>
<feature type="active site" description="Proton acceptor" evidence="16">
    <location>
        <position position="399"/>
    </location>
</feature>
<dbReference type="Pfam" id="PF01433">
    <property type="entry name" value="Peptidase_M1"/>
    <property type="match status" value="1"/>
</dbReference>
<accession>A0A7M7PHP0</accession>
<keyword evidence="19" id="KW-0031">Aminopeptidase</keyword>
<sequence length="979" mass="110063">MDMPGEEYKDGKIKISRNAAIFIACTFGSSLLLVGLLCGLLPADDPSCNIQVPEPTEPPIEPVETTKPLMTTERAEPTPSPGPTGAPQPWDSLRLPTDLIPSHYDIELRIDIDDQQMFEGSISIIMECIQSTDLLLLHSKELDILEGTWSMTSVDDGADVPLKTDPLLFPTNQYLIVELAEMLTAGKTYVFTIGFKARLEDGLVGLYRSSYQANGETRYLATTFFAPTDARKAFPCFDEPAMKVTFNLTLVHQDGYIALGNMPLLSSEPAPEDAGWTQSVFDKSVPMSTYLICFVVCDFVEKNTTTNNGVLLRVWAREDARDSLDYALEKGSQVLDFFDGYFGTKFPLPKMDMIAIPDFAAGAMENWGLITYRESALLYTPGVSSSSNKQRVCAIVAHELAHQWFGNLVTLEWWDDTWLNEGFASYVEYLGTDDAEPDWGMTDQFVSADLQTALDADALITSRPIIVDVETPDDINQQFDTISYNKGASILRMLQNFLGEDTFRKGLANYLDEFAYSNAKNTDLWRVLTAAAVEDGKEDIKVEEIMRTWTEQMNYPSINVTRDYTSGFTLGQNRFLINPAANTTTDYDDLGYIWYVPLKYTTNAAPNFTDPTLHWLEPGMEQVSIDFDDGTMSDDWLLANVNAYGFYRVNYDEKNWDLISKQLTEDHEAIPISSRAALISDAFNLAVSGQLSMVTAFNLTFYLEDEQDYVPWSVLNQVLGYVDLMLSRSQAYGLFSTYMRRQVEPFYNYVGWNDTVGSHLDQSGRVIAISLACGYGNEDCVNTAIEYYATWMADPANNPVPPNQKSRVYCTAISAGGQEEWNFAYQEYLSTSVATEKNILLAAMGCSRIPWILNSYLELSIAPNGTIKAQDAENVAGYVASNTIGSDLAWDFFRVNWDFYRNEYGSSVFQFSDLIESVTANFNREFQLQELLDFIETHPDQGTGSRAFAQAVDQTRANIRWMEDYEEEVMEWLEWAVTA</sequence>
<evidence type="ECO:0000256" key="11">
    <source>
        <dbReference type="ARBA" id="ARBA00022989"/>
    </source>
</evidence>
<dbReference type="GO" id="GO:0005886">
    <property type="term" value="C:plasma membrane"/>
    <property type="evidence" value="ECO:0007669"/>
    <property type="project" value="UniProtKB-SubCell"/>
</dbReference>
<evidence type="ECO:0000256" key="12">
    <source>
        <dbReference type="ARBA" id="ARBA00023049"/>
    </source>
</evidence>
<dbReference type="InterPro" id="IPR034016">
    <property type="entry name" value="M1_APN-typ"/>
</dbReference>
<dbReference type="PRINTS" id="PR00756">
    <property type="entry name" value="ALADIPTASE"/>
</dbReference>
<dbReference type="FunFam" id="1.10.390.10:FF:000016">
    <property type="entry name" value="Glutamyl aminopeptidase"/>
    <property type="match status" value="1"/>
</dbReference>
<evidence type="ECO:0000313" key="25">
    <source>
        <dbReference type="Proteomes" id="UP000007110"/>
    </source>
</evidence>
<keyword evidence="13 19" id="KW-0472">Membrane</keyword>
<dbReference type="SUPFAM" id="SSF63737">
    <property type="entry name" value="Leukotriene A4 hydrolase N-terminal domain"/>
    <property type="match status" value="1"/>
</dbReference>
<feature type="site" description="Transition state stabilizer" evidence="18">
    <location>
        <position position="484"/>
    </location>
</feature>
<evidence type="ECO:0000256" key="2">
    <source>
        <dbReference type="ARBA" id="ARBA00004606"/>
    </source>
</evidence>
<dbReference type="OMA" id="DAWIETS"/>
<comment type="similarity">
    <text evidence="3 19">Belongs to the peptidase M1 family.</text>
</comment>
<dbReference type="EC" id="3.4.11.-" evidence="19"/>
<keyword evidence="10" id="KW-0735">Signal-anchor</keyword>
<dbReference type="GeneID" id="584441"/>
<feature type="binding site" evidence="17">
    <location>
        <position position="398"/>
    </location>
    <ligand>
        <name>Zn(2+)</name>
        <dbReference type="ChEBI" id="CHEBI:29105"/>
        <note>catalytic</note>
    </ligand>
</feature>